<dbReference type="GO" id="GO:0003700">
    <property type="term" value="F:DNA-binding transcription factor activity"/>
    <property type="evidence" value="ECO:0007669"/>
    <property type="project" value="InterPro"/>
</dbReference>
<feature type="transmembrane region" description="Helical" evidence="4">
    <location>
        <begin position="31"/>
        <end position="51"/>
    </location>
</feature>
<evidence type="ECO:0000256" key="3">
    <source>
        <dbReference type="ARBA" id="ARBA00023163"/>
    </source>
</evidence>
<gene>
    <name evidence="6" type="ORF">F7D25_03475</name>
</gene>
<keyword evidence="4" id="KW-1133">Transmembrane helix</keyword>
<proteinExistence type="predicted"/>
<dbReference type="RefSeq" id="WP_153091642.1">
    <property type="nucleotide sequence ID" value="NZ_VZAH01000039.1"/>
</dbReference>
<dbReference type="PROSITE" id="PS01124">
    <property type="entry name" value="HTH_ARAC_FAMILY_2"/>
    <property type="match status" value="1"/>
</dbReference>
<evidence type="ECO:0000256" key="1">
    <source>
        <dbReference type="ARBA" id="ARBA00023015"/>
    </source>
</evidence>
<dbReference type="PANTHER" id="PTHR43280">
    <property type="entry name" value="ARAC-FAMILY TRANSCRIPTIONAL REGULATOR"/>
    <property type="match status" value="1"/>
</dbReference>
<keyword evidence="4" id="KW-0472">Membrane</keyword>
<feature type="transmembrane region" description="Helical" evidence="4">
    <location>
        <begin position="63"/>
        <end position="83"/>
    </location>
</feature>
<keyword evidence="3" id="KW-0804">Transcription</keyword>
<organism evidence="6 7">
    <name type="scientific">Segatella copri</name>
    <dbReference type="NCBI Taxonomy" id="165179"/>
    <lineage>
        <taxon>Bacteria</taxon>
        <taxon>Pseudomonadati</taxon>
        <taxon>Bacteroidota</taxon>
        <taxon>Bacteroidia</taxon>
        <taxon>Bacteroidales</taxon>
        <taxon>Prevotellaceae</taxon>
        <taxon>Segatella</taxon>
    </lineage>
</organism>
<reference evidence="6 7" key="1">
    <citation type="submission" date="2019-09" db="EMBL/GenBank/DDBJ databases">
        <title>Distinct polysaccharide growth profiles of human intestinal Prevotella copri isolates.</title>
        <authorList>
            <person name="Fehlner-Peach H."/>
            <person name="Magnabosco C."/>
            <person name="Raghavan V."/>
            <person name="Scher J.U."/>
            <person name="Tett A."/>
            <person name="Cox L.M."/>
            <person name="Gottsegen C."/>
            <person name="Watters A."/>
            <person name="Wiltshire- Gordon J.D."/>
            <person name="Segata N."/>
            <person name="Bonneau R."/>
            <person name="Littman D.R."/>
        </authorList>
    </citation>
    <scope>NUCLEOTIDE SEQUENCE [LARGE SCALE GENOMIC DNA]</scope>
    <source>
        <strain evidence="7">iAA917</strain>
    </source>
</reference>
<evidence type="ECO:0000313" key="6">
    <source>
        <dbReference type="EMBL" id="MQP13489.1"/>
    </source>
</evidence>
<dbReference type="PANTHER" id="PTHR43280:SF28">
    <property type="entry name" value="HTH-TYPE TRANSCRIPTIONAL ACTIVATOR RHAS"/>
    <property type="match status" value="1"/>
</dbReference>
<name>A0A6G1VJ81_9BACT</name>
<dbReference type="SMART" id="SM00342">
    <property type="entry name" value="HTH_ARAC"/>
    <property type="match status" value="1"/>
</dbReference>
<comment type="caution">
    <text evidence="6">The sequence shown here is derived from an EMBL/GenBank/DDBJ whole genome shotgun (WGS) entry which is preliminary data.</text>
</comment>
<evidence type="ECO:0000256" key="4">
    <source>
        <dbReference type="SAM" id="Phobius"/>
    </source>
</evidence>
<dbReference type="InterPro" id="IPR009057">
    <property type="entry name" value="Homeodomain-like_sf"/>
</dbReference>
<keyword evidence="1" id="KW-0805">Transcription regulation</keyword>
<feature type="transmembrane region" description="Helical" evidence="4">
    <location>
        <begin position="118"/>
        <end position="141"/>
    </location>
</feature>
<dbReference type="SUPFAM" id="SSF46689">
    <property type="entry name" value="Homeodomain-like"/>
    <property type="match status" value="1"/>
</dbReference>
<evidence type="ECO:0000259" key="5">
    <source>
        <dbReference type="PROSITE" id="PS01124"/>
    </source>
</evidence>
<dbReference type="Proteomes" id="UP000477980">
    <property type="component" value="Unassembled WGS sequence"/>
</dbReference>
<keyword evidence="2" id="KW-0238">DNA-binding</keyword>
<dbReference type="EMBL" id="VZAH01000039">
    <property type="protein sequence ID" value="MQP13489.1"/>
    <property type="molecule type" value="Genomic_DNA"/>
</dbReference>
<dbReference type="GO" id="GO:0043565">
    <property type="term" value="F:sequence-specific DNA binding"/>
    <property type="evidence" value="ECO:0007669"/>
    <property type="project" value="InterPro"/>
</dbReference>
<feature type="transmembrane region" description="Helical" evidence="4">
    <location>
        <begin position="191"/>
        <end position="208"/>
    </location>
</feature>
<feature type="transmembrane region" description="Helical" evidence="4">
    <location>
        <begin position="162"/>
        <end position="185"/>
    </location>
</feature>
<dbReference type="InterPro" id="IPR018060">
    <property type="entry name" value="HTH_AraC"/>
</dbReference>
<protein>
    <submittedName>
        <fullName evidence="6">Helix-turn-helix transcriptional regulator</fullName>
    </submittedName>
</protein>
<accession>A0A6G1VJ81</accession>
<dbReference type="AlphaFoldDB" id="A0A6G1VJ81"/>
<keyword evidence="4" id="KW-0812">Transmembrane</keyword>
<dbReference type="Pfam" id="PF12833">
    <property type="entry name" value="HTH_18"/>
    <property type="match status" value="1"/>
</dbReference>
<evidence type="ECO:0000256" key="2">
    <source>
        <dbReference type="ARBA" id="ARBA00023125"/>
    </source>
</evidence>
<dbReference type="OrthoDB" id="9779074at2"/>
<feature type="transmembrane region" description="Helical" evidence="4">
    <location>
        <begin position="6"/>
        <end position="24"/>
    </location>
</feature>
<dbReference type="Gene3D" id="1.10.10.60">
    <property type="entry name" value="Homeodomain-like"/>
    <property type="match status" value="2"/>
</dbReference>
<dbReference type="PROSITE" id="PS00041">
    <property type="entry name" value="HTH_ARAC_FAMILY_1"/>
    <property type="match status" value="1"/>
</dbReference>
<dbReference type="InterPro" id="IPR018062">
    <property type="entry name" value="HTH_AraC-typ_CS"/>
</dbReference>
<sequence>MDAITGFVYGMSMMFFSMMAWMFWRKGSDRLFRLIMILMLIVDAQCLKDILSFYFTGFDNEENWFLISAADMFIIPFYSFVLMELVKPGWTTWRKAVMLELPFVLLPAIYCVTGNNIYFYILSVWGAVYGLTTFVVMFFLIRRYHRQLKERFSYQENINLNWLLAILSSCFLILIIWTMSCFVINVDFDDLYMVLSLTIWMFICYFVYKHESVIDELTDSDTGPIDDGLDDGNVAQGLAATVRQLFEEEKIYLNPKLKLSDVARMVGTNRTYLSRFFNEENGQTFYDFVNNYRVEHATQLLRTSSYTVLEVAEKSGFNSVSTFRRAFVAAHECSPNEYRAQM</sequence>
<feature type="domain" description="HTH araC/xylS-type" evidence="5">
    <location>
        <begin position="236"/>
        <end position="341"/>
    </location>
</feature>
<evidence type="ECO:0000313" key="7">
    <source>
        <dbReference type="Proteomes" id="UP000477980"/>
    </source>
</evidence>